<evidence type="ECO:0000313" key="4">
    <source>
        <dbReference type="Proteomes" id="UP000660745"/>
    </source>
</evidence>
<accession>A0A918E7F3</accession>
<feature type="transmembrane region" description="Helical" evidence="2">
    <location>
        <begin position="188"/>
        <end position="206"/>
    </location>
</feature>
<keyword evidence="2" id="KW-0812">Transmembrane</keyword>
<sequence>MDFWGTILVLVRRWYVALPAFLLAVGGAYVAYSTIPTTYTTTAVLLLTAPTSGGVVPADPGRPIARVNPLLNFDHGLDVAASMLISAMSTPDMVAELGTAEGDTKYSVTNGTNNLESLATGPLVFVEGESRSPEAATAITLKVVERVGRELDLRQRQVQAPRETYITMSAAVPPTTPVAQQGRKLRSAAAALGLGVIAALCASFAAESLPRPVRSRRPPPALATTEKPAEKAAEKAEA</sequence>
<dbReference type="Proteomes" id="UP000660745">
    <property type="component" value="Unassembled WGS sequence"/>
</dbReference>
<keyword evidence="2" id="KW-0472">Membrane</keyword>
<feature type="region of interest" description="Disordered" evidence="1">
    <location>
        <begin position="208"/>
        <end position="238"/>
    </location>
</feature>
<dbReference type="RefSeq" id="WP_189142213.1">
    <property type="nucleotide sequence ID" value="NZ_BMNK01000012.1"/>
</dbReference>
<reference evidence="3" key="2">
    <citation type="submission" date="2020-09" db="EMBL/GenBank/DDBJ databases">
        <authorList>
            <person name="Sun Q."/>
            <person name="Zhou Y."/>
        </authorList>
    </citation>
    <scope>NUCLEOTIDE SEQUENCE</scope>
    <source>
        <strain evidence="3">CGMCC 4.7430</strain>
    </source>
</reference>
<name>A0A918E7F3_9ACTN</name>
<organism evidence="3 4">
    <name type="scientific">Nonomuraea glycinis</name>
    <dbReference type="NCBI Taxonomy" id="2047744"/>
    <lineage>
        <taxon>Bacteria</taxon>
        <taxon>Bacillati</taxon>
        <taxon>Actinomycetota</taxon>
        <taxon>Actinomycetes</taxon>
        <taxon>Streptosporangiales</taxon>
        <taxon>Streptosporangiaceae</taxon>
        <taxon>Nonomuraea</taxon>
    </lineage>
</organism>
<evidence type="ECO:0000256" key="1">
    <source>
        <dbReference type="SAM" id="MobiDB-lite"/>
    </source>
</evidence>
<dbReference type="AlphaFoldDB" id="A0A918E7F3"/>
<comment type="caution">
    <text evidence="3">The sequence shown here is derived from an EMBL/GenBank/DDBJ whole genome shotgun (WGS) entry which is preliminary data.</text>
</comment>
<evidence type="ECO:0008006" key="5">
    <source>
        <dbReference type="Google" id="ProtNLM"/>
    </source>
</evidence>
<feature type="transmembrane region" description="Helical" evidence="2">
    <location>
        <begin position="14"/>
        <end position="32"/>
    </location>
</feature>
<evidence type="ECO:0000313" key="3">
    <source>
        <dbReference type="EMBL" id="GGP12659.1"/>
    </source>
</evidence>
<reference evidence="3" key="1">
    <citation type="journal article" date="2014" name="Int. J. Syst. Evol. Microbiol.">
        <title>Complete genome sequence of Corynebacterium casei LMG S-19264T (=DSM 44701T), isolated from a smear-ripened cheese.</title>
        <authorList>
            <consortium name="US DOE Joint Genome Institute (JGI-PGF)"/>
            <person name="Walter F."/>
            <person name="Albersmeier A."/>
            <person name="Kalinowski J."/>
            <person name="Ruckert C."/>
        </authorList>
    </citation>
    <scope>NUCLEOTIDE SEQUENCE</scope>
    <source>
        <strain evidence="3">CGMCC 4.7430</strain>
    </source>
</reference>
<feature type="compositionally biased region" description="Basic and acidic residues" evidence="1">
    <location>
        <begin position="227"/>
        <end position="238"/>
    </location>
</feature>
<dbReference type="EMBL" id="BMNK01000012">
    <property type="protein sequence ID" value="GGP12659.1"/>
    <property type="molecule type" value="Genomic_DNA"/>
</dbReference>
<protein>
    <recommendedName>
        <fullName evidence="5">Polysaccharide chain length determinant N-terminal domain-containing protein</fullName>
    </recommendedName>
</protein>
<gene>
    <name evidence="3" type="ORF">GCM10012278_61340</name>
</gene>
<proteinExistence type="predicted"/>
<keyword evidence="2" id="KW-1133">Transmembrane helix</keyword>
<keyword evidence="4" id="KW-1185">Reference proteome</keyword>
<evidence type="ECO:0000256" key="2">
    <source>
        <dbReference type="SAM" id="Phobius"/>
    </source>
</evidence>